<proteinExistence type="predicted"/>
<dbReference type="RefSeq" id="WP_132075949.1">
    <property type="nucleotide sequence ID" value="NZ_SLVU01000008.1"/>
</dbReference>
<sequence>MATLTVTFTRAFPNVYTTQVGAIAVGDAARSEVITLPDTSSLETVGGENAVELTASDDCWVAIGADPDPADNTAGIRSAHFLKAGVPYQYHVSEGDKVAAEV</sequence>
<comment type="caution">
    <text evidence="1">The sequence shown here is derived from an EMBL/GenBank/DDBJ whole genome shotgun (WGS) entry which is preliminary data.</text>
</comment>
<reference evidence="1 2" key="1">
    <citation type="submission" date="2019-03" db="EMBL/GenBank/DDBJ databases">
        <title>Genomic Encyclopedia of Type Strains, Phase IV (KMG-V): Genome sequencing to study the core and pangenomes of soil and plant-associated prokaryotes.</title>
        <authorList>
            <person name="Whitman W."/>
        </authorList>
    </citation>
    <scope>NUCLEOTIDE SEQUENCE [LARGE SCALE GENOMIC DNA]</scope>
    <source>
        <strain evidence="1 2">23C40</strain>
    </source>
</reference>
<name>A0A4R2BWC1_9HYPH</name>
<evidence type="ECO:0000313" key="1">
    <source>
        <dbReference type="EMBL" id="TCN30354.1"/>
    </source>
</evidence>
<gene>
    <name evidence="1" type="ORF">EV184_108228</name>
</gene>
<accession>A0A4R2BWC1</accession>
<protein>
    <submittedName>
        <fullName evidence="1">Uncharacterized protein</fullName>
    </submittedName>
</protein>
<organism evidence="1 2">
    <name type="scientific">Sinorhizobium americanum</name>
    <dbReference type="NCBI Taxonomy" id="194963"/>
    <lineage>
        <taxon>Bacteria</taxon>
        <taxon>Pseudomonadati</taxon>
        <taxon>Pseudomonadota</taxon>
        <taxon>Alphaproteobacteria</taxon>
        <taxon>Hyphomicrobiales</taxon>
        <taxon>Rhizobiaceae</taxon>
        <taxon>Sinorhizobium/Ensifer group</taxon>
        <taxon>Sinorhizobium</taxon>
    </lineage>
</organism>
<dbReference type="EMBL" id="SLVU01000008">
    <property type="protein sequence ID" value="TCN30354.1"/>
    <property type="molecule type" value="Genomic_DNA"/>
</dbReference>
<evidence type="ECO:0000313" key="2">
    <source>
        <dbReference type="Proteomes" id="UP000295043"/>
    </source>
</evidence>
<dbReference type="Proteomes" id="UP000295043">
    <property type="component" value="Unassembled WGS sequence"/>
</dbReference>
<dbReference type="AlphaFoldDB" id="A0A4R2BWC1"/>